<dbReference type="Gene3D" id="1.20.1060.20">
    <property type="match status" value="1"/>
</dbReference>
<dbReference type="GO" id="GO:0003677">
    <property type="term" value="F:DNA binding"/>
    <property type="evidence" value="ECO:0007669"/>
    <property type="project" value="UniProtKB-UniRule"/>
</dbReference>
<comment type="similarity">
    <text evidence="6">Belongs to the SMC family.</text>
</comment>
<evidence type="ECO:0000259" key="7">
    <source>
        <dbReference type="SMART" id="SM00968"/>
    </source>
</evidence>
<feature type="domain" description="SMC hinge" evidence="7">
    <location>
        <begin position="525"/>
        <end position="637"/>
    </location>
</feature>
<evidence type="ECO:0000256" key="4">
    <source>
        <dbReference type="ARBA" id="ARBA00023054"/>
    </source>
</evidence>
<sequence>MRLESIELKGFKSFANKTIIPFEKQITAIVGPNGSGKSNISDAIRWVLGEQSVKSLRGSKMNDVIFQANGGKNSMNLAEVNLNFSNEDHSLPVEYDKVVISRRIYRDGENEYKVNGKKVRLKDIRELFLDTGIGKEGYSLIGQGRIDEIISSSNLQRRALFEEASGISKHKYRRDEASKKLTKVSDDLEIIEREWEYKSKDLEKLSVEAKNFEKWHELTRNLDKKAYGYLKEKSNNLIKSKNILDKEVKNISENIDDKDNSLKKIKNELNPYNDHLQSLITQKENIENKLAKSNKTIANNKNKIELNSKELDYNKKDLDRIIENLLSNNKKYEELSHKLSSNQENFASKNSEIEAAKSYIESLKKNIAEVNEKNNKLMLDIKTIKKDHDILDKQIYDLEINAKTNELLNEKRSQQLAQNKEKIKKIDLEIDKLNNNLNKLSDKKIKDLETSDKISNLINTTKSDLQKIDKDIDNRQKQLNNVSIELKTAINEYRFNKNLLESNEGYFYSIQNFLNKTKADNLDYLYEDTLANLISVKNGYEEIIDNLMGQAVQNIVTRSKDDSKQLIKFVNKNNIGRITFLPIDSIKSYQKSSPNEPEVIAMAYELLDFDPKYSGIINHFLGSTVVVKDIEDATNLSKKINGYRIISLDLDVINSWGSMVAGSNKNKKTNTNLLNRNKKLDQTKKKITELKDKNIAIKGEFDNLLNHKNKLLADEKQEISDFEFFKKSINEINNEISNLSYKLHSLKDQKEELNKDLEFIDKDIDYIDLNELKNKKVKYESLLKNYYAQVNDNEKQIKVLEKDLNKNENRVEILNRDINMIENNISALKAELANLSESKKIESKLKLETEKLIADTEEKNNKLVSQIKKLSNDIKDLESKLEDRNEILNKSNQENSKLVNQASELEEELNKLNIKKVELTYKLESVKKDYDNLLDEIKPFLSKEINELEKTYKDADIKNINKSELINLQKKINNIGYFTADSLENYKQTKEEFDFINNQLKDLEESKANIEKLIKALEDEMKDEFKKKFDIINTRFSEIFKILFMGGDARLRLDSNDELLAGVEIEARPPSKSLKSISLLSGGEKALTAVALLFAIFETNPAPFAILDEIDAALDETNIKRYIDYLKSLSLNSQFIMITHRQTTMQLAEKIHGVTIGDDGISKVYSIDFDEN</sequence>
<dbReference type="InterPro" id="IPR003395">
    <property type="entry name" value="RecF/RecN/SMC_N"/>
</dbReference>
<dbReference type="GO" id="GO:0030261">
    <property type="term" value="P:chromosome condensation"/>
    <property type="evidence" value="ECO:0007669"/>
    <property type="project" value="InterPro"/>
</dbReference>
<dbReference type="Proteomes" id="UP000234335">
    <property type="component" value="Unassembled WGS sequence"/>
</dbReference>
<dbReference type="GO" id="GO:0006260">
    <property type="term" value="P:DNA replication"/>
    <property type="evidence" value="ECO:0007669"/>
    <property type="project" value="UniProtKB-UniRule"/>
</dbReference>
<dbReference type="InterPro" id="IPR027417">
    <property type="entry name" value="P-loop_NTPase"/>
</dbReference>
<dbReference type="InterPro" id="IPR011890">
    <property type="entry name" value="SMC_prok"/>
</dbReference>
<keyword evidence="9" id="KW-1185">Reference proteome</keyword>
<evidence type="ECO:0000313" key="9">
    <source>
        <dbReference type="Proteomes" id="UP000234335"/>
    </source>
</evidence>
<dbReference type="SMART" id="SM00968">
    <property type="entry name" value="SMC_hinge"/>
    <property type="match status" value="1"/>
</dbReference>
<comment type="subunit">
    <text evidence="6">Homodimer.</text>
</comment>
<dbReference type="HAMAP" id="MF_01894">
    <property type="entry name" value="Smc_prok"/>
    <property type="match status" value="1"/>
</dbReference>
<feature type="coiled-coil region" evidence="6">
    <location>
        <begin position="416"/>
        <end position="492"/>
    </location>
</feature>
<dbReference type="InterPro" id="IPR024704">
    <property type="entry name" value="SMC"/>
</dbReference>
<dbReference type="PIRSF" id="PIRSF005719">
    <property type="entry name" value="SMC"/>
    <property type="match status" value="1"/>
</dbReference>
<dbReference type="Pfam" id="PF06470">
    <property type="entry name" value="SMC_hinge"/>
    <property type="match status" value="1"/>
</dbReference>
<keyword evidence="2 6" id="KW-0547">Nucleotide-binding</keyword>
<dbReference type="EMBL" id="PKGS01000005">
    <property type="protein sequence ID" value="PKZ15817.1"/>
    <property type="molecule type" value="Genomic_DNA"/>
</dbReference>
<dbReference type="GO" id="GO:0016887">
    <property type="term" value="F:ATP hydrolysis activity"/>
    <property type="evidence" value="ECO:0007669"/>
    <property type="project" value="InterPro"/>
</dbReference>
<name>A0A2I1M6U0_9FIRM</name>
<comment type="caution">
    <text evidence="8">The sequence shown here is derived from an EMBL/GenBank/DDBJ whole genome shotgun (WGS) entry which is preliminary data.</text>
</comment>
<comment type="subcellular location">
    <subcellularLocation>
        <location evidence="6">Cytoplasm</location>
    </subcellularLocation>
</comment>
<evidence type="ECO:0000256" key="1">
    <source>
        <dbReference type="ARBA" id="ARBA00022490"/>
    </source>
</evidence>
<dbReference type="AlphaFoldDB" id="A0A2I1M6U0"/>
<dbReference type="GO" id="GO:0005524">
    <property type="term" value="F:ATP binding"/>
    <property type="evidence" value="ECO:0007669"/>
    <property type="project" value="UniProtKB-UniRule"/>
</dbReference>
<dbReference type="GO" id="GO:0005694">
    <property type="term" value="C:chromosome"/>
    <property type="evidence" value="ECO:0007669"/>
    <property type="project" value="InterPro"/>
</dbReference>
<evidence type="ECO:0000256" key="3">
    <source>
        <dbReference type="ARBA" id="ARBA00022840"/>
    </source>
</evidence>
<dbReference type="PANTHER" id="PTHR43977">
    <property type="entry name" value="STRUCTURAL MAINTENANCE OF CHROMOSOMES PROTEIN 3"/>
    <property type="match status" value="1"/>
</dbReference>
<dbReference type="InterPro" id="IPR036277">
    <property type="entry name" value="SMC_hinge_sf"/>
</dbReference>
<evidence type="ECO:0000256" key="2">
    <source>
        <dbReference type="ARBA" id="ARBA00022741"/>
    </source>
</evidence>
<organism evidence="8 9">
    <name type="scientific">Anaerococcus octavius</name>
    <dbReference type="NCBI Taxonomy" id="54007"/>
    <lineage>
        <taxon>Bacteria</taxon>
        <taxon>Bacillati</taxon>
        <taxon>Bacillota</taxon>
        <taxon>Tissierellia</taxon>
        <taxon>Tissierellales</taxon>
        <taxon>Peptoniphilaceae</taxon>
        <taxon>Anaerococcus</taxon>
    </lineage>
</organism>
<feature type="binding site" evidence="6">
    <location>
        <begin position="32"/>
        <end position="39"/>
    </location>
    <ligand>
        <name>ATP</name>
        <dbReference type="ChEBI" id="CHEBI:30616"/>
    </ligand>
</feature>
<accession>A0A2I1M6U0</accession>
<dbReference type="GO" id="GO:0005737">
    <property type="term" value="C:cytoplasm"/>
    <property type="evidence" value="ECO:0007669"/>
    <property type="project" value="UniProtKB-SubCell"/>
</dbReference>
<dbReference type="Gene3D" id="3.40.50.300">
    <property type="entry name" value="P-loop containing nucleotide triphosphate hydrolases"/>
    <property type="match status" value="2"/>
</dbReference>
<evidence type="ECO:0000313" key="8">
    <source>
        <dbReference type="EMBL" id="PKZ15817.1"/>
    </source>
</evidence>
<comment type="function">
    <text evidence="6">Required for chromosome condensation and partitioning.</text>
</comment>
<dbReference type="SUPFAM" id="SSF75553">
    <property type="entry name" value="Smc hinge domain"/>
    <property type="match status" value="1"/>
</dbReference>
<dbReference type="Pfam" id="PF02463">
    <property type="entry name" value="SMC_N"/>
    <property type="match status" value="1"/>
</dbReference>
<dbReference type="SUPFAM" id="SSF52540">
    <property type="entry name" value="P-loop containing nucleoside triphosphate hydrolases"/>
    <property type="match status" value="1"/>
</dbReference>
<keyword evidence="3 6" id="KW-0067">ATP-binding</keyword>
<dbReference type="GO" id="GO:0007059">
    <property type="term" value="P:chromosome segregation"/>
    <property type="evidence" value="ECO:0007669"/>
    <property type="project" value="UniProtKB-UniRule"/>
</dbReference>
<keyword evidence="1 6" id="KW-0963">Cytoplasm</keyword>
<feature type="coiled-coil region" evidence="6">
    <location>
        <begin position="729"/>
        <end position="936"/>
    </location>
</feature>
<feature type="coiled-coil region" evidence="6">
    <location>
        <begin position="673"/>
        <end position="700"/>
    </location>
</feature>
<keyword evidence="5 6" id="KW-0238">DNA-binding</keyword>
<dbReference type="GO" id="GO:0007062">
    <property type="term" value="P:sister chromatid cohesion"/>
    <property type="evidence" value="ECO:0007669"/>
    <property type="project" value="InterPro"/>
</dbReference>
<evidence type="ECO:0000256" key="6">
    <source>
        <dbReference type="HAMAP-Rule" id="MF_01894"/>
    </source>
</evidence>
<dbReference type="Gene3D" id="3.30.70.1620">
    <property type="match status" value="1"/>
</dbReference>
<protein>
    <recommendedName>
        <fullName evidence="6">Chromosome partition protein Smc</fullName>
    </recommendedName>
</protein>
<proteinExistence type="inferred from homology"/>
<dbReference type="SUPFAM" id="SSF90257">
    <property type="entry name" value="Myosin rod fragments"/>
    <property type="match status" value="1"/>
</dbReference>
<gene>
    <name evidence="6 8" type="primary">smc</name>
    <name evidence="8" type="ORF">CYJ34_07300</name>
</gene>
<evidence type="ECO:0000256" key="5">
    <source>
        <dbReference type="ARBA" id="ARBA00023125"/>
    </source>
</evidence>
<feature type="coiled-coil region" evidence="6">
    <location>
        <begin position="986"/>
        <end position="1027"/>
    </location>
</feature>
<keyword evidence="4 6" id="KW-0175">Coiled coil</keyword>
<comment type="domain">
    <text evidence="6">Contains large globular domains required for ATP hydrolysis at each terminus and a third globular domain forming a flexible hinge near the middle of the molecule. These domains are separated by coiled-coil structures.</text>
</comment>
<feature type="coiled-coil region" evidence="6">
    <location>
        <begin position="248"/>
        <end position="387"/>
    </location>
</feature>
<reference evidence="8 9" key="1">
    <citation type="submission" date="2017-12" db="EMBL/GenBank/DDBJ databases">
        <title>Phylogenetic diversity of female urinary microbiome.</title>
        <authorList>
            <person name="Thomas-White K."/>
            <person name="Wolfe A.J."/>
        </authorList>
    </citation>
    <scope>NUCLEOTIDE SEQUENCE [LARGE SCALE GENOMIC DNA]</scope>
    <source>
        <strain evidence="8 9">UMB0119</strain>
    </source>
</reference>
<dbReference type="NCBIfam" id="TIGR02168">
    <property type="entry name" value="SMC_prok_B"/>
    <property type="match status" value="1"/>
</dbReference>
<dbReference type="InterPro" id="IPR010935">
    <property type="entry name" value="SMC_hinge"/>
</dbReference>